<keyword evidence="2" id="KW-1185">Reference proteome</keyword>
<name>A0A1Y1IEJ6_KLENI</name>
<organism evidence="1 2">
    <name type="scientific">Klebsormidium nitens</name>
    <name type="common">Green alga</name>
    <name type="synonym">Ulothrix nitens</name>
    <dbReference type="NCBI Taxonomy" id="105231"/>
    <lineage>
        <taxon>Eukaryota</taxon>
        <taxon>Viridiplantae</taxon>
        <taxon>Streptophyta</taxon>
        <taxon>Klebsormidiophyceae</taxon>
        <taxon>Klebsormidiales</taxon>
        <taxon>Klebsormidiaceae</taxon>
        <taxon>Klebsormidium</taxon>
    </lineage>
</organism>
<accession>A0A1Y1IEJ6</accession>
<reference evidence="1 2" key="1">
    <citation type="journal article" date="2014" name="Nat. Commun.">
        <title>Klebsormidium flaccidum genome reveals primary factors for plant terrestrial adaptation.</title>
        <authorList>
            <person name="Hori K."/>
            <person name="Maruyama F."/>
            <person name="Fujisawa T."/>
            <person name="Togashi T."/>
            <person name="Yamamoto N."/>
            <person name="Seo M."/>
            <person name="Sato S."/>
            <person name="Yamada T."/>
            <person name="Mori H."/>
            <person name="Tajima N."/>
            <person name="Moriyama T."/>
            <person name="Ikeuchi M."/>
            <person name="Watanabe M."/>
            <person name="Wada H."/>
            <person name="Kobayashi K."/>
            <person name="Saito M."/>
            <person name="Masuda T."/>
            <person name="Sasaki-Sekimoto Y."/>
            <person name="Mashiguchi K."/>
            <person name="Awai K."/>
            <person name="Shimojima M."/>
            <person name="Masuda S."/>
            <person name="Iwai M."/>
            <person name="Nobusawa T."/>
            <person name="Narise T."/>
            <person name="Kondo S."/>
            <person name="Saito H."/>
            <person name="Sato R."/>
            <person name="Murakawa M."/>
            <person name="Ihara Y."/>
            <person name="Oshima-Yamada Y."/>
            <person name="Ohtaka K."/>
            <person name="Satoh M."/>
            <person name="Sonobe K."/>
            <person name="Ishii M."/>
            <person name="Ohtani R."/>
            <person name="Kanamori-Sato M."/>
            <person name="Honoki R."/>
            <person name="Miyazaki D."/>
            <person name="Mochizuki H."/>
            <person name="Umetsu J."/>
            <person name="Higashi K."/>
            <person name="Shibata D."/>
            <person name="Kamiya Y."/>
            <person name="Sato N."/>
            <person name="Nakamura Y."/>
            <person name="Tabata S."/>
            <person name="Ida S."/>
            <person name="Kurokawa K."/>
            <person name="Ohta H."/>
        </authorList>
    </citation>
    <scope>NUCLEOTIDE SEQUENCE [LARGE SCALE GENOMIC DNA]</scope>
    <source>
        <strain evidence="1 2">NIES-2285</strain>
    </source>
</reference>
<dbReference type="STRING" id="105231.A0A1Y1IEJ6"/>
<proteinExistence type="predicted"/>
<gene>
    <name evidence="1" type="ORF">KFL_003330090</name>
</gene>
<protein>
    <submittedName>
        <fullName evidence="1">Uncharacterized protein</fullName>
    </submittedName>
</protein>
<dbReference type="EMBL" id="DF237282">
    <property type="protein sequence ID" value="GAQ87127.1"/>
    <property type="molecule type" value="Genomic_DNA"/>
</dbReference>
<evidence type="ECO:0000313" key="1">
    <source>
        <dbReference type="EMBL" id="GAQ87127.1"/>
    </source>
</evidence>
<dbReference type="OrthoDB" id="2316279at2759"/>
<evidence type="ECO:0000313" key="2">
    <source>
        <dbReference type="Proteomes" id="UP000054558"/>
    </source>
</evidence>
<sequence length="86" mass="9203">MVLRCDTLHAAVALTLDLSFGPPVSFWQGPVYADLRWNSPSNDGCCVKMCNGHAEVGYRCPTKSNGLPSAAFNKVVIGCNSVQLVC</sequence>
<dbReference type="AlphaFoldDB" id="A0A1Y1IEJ6"/>
<dbReference type="Proteomes" id="UP000054558">
    <property type="component" value="Unassembled WGS sequence"/>
</dbReference>